<organism evidence="3 4">
    <name type="scientific">Marmota monax</name>
    <name type="common">Woodchuck</name>
    <dbReference type="NCBI Taxonomy" id="9995"/>
    <lineage>
        <taxon>Eukaryota</taxon>
        <taxon>Metazoa</taxon>
        <taxon>Chordata</taxon>
        <taxon>Craniata</taxon>
        <taxon>Vertebrata</taxon>
        <taxon>Euteleostomi</taxon>
        <taxon>Mammalia</taxon>
        <taxon>Eutheria</taxon>
        <taxon>Euarchontoglires</taxon>
        <taxon>Glires</taxon>
        <taxon>Rodentia</taxon>
        <taxon>Sciuromorpha</taxon>
        <taxon>Sciuridae</taxon>
        <taxon>Xerinae</taxon>
        <taxon>Marmotini</taxon>
        <taxon>Marmota</taxon>
    </lineage>
</organism>
<feature type="compositionally biased region" description="Low complexity" evidence="1">
    <location>
        <begin position="344"/>
        <end position="364"/>
    </location>
</feature>
<sequence length="420" mass="44808">MLHAVRFHVRPQQRRFLRGLEIDLIHGNGRSVPICQVTRGGPPTTPSPGTALPQDPCRVQSNLASPHPRLGLPLKDTTCWLDTSGFQQQSNLWSLAGRPQGKVRESPVQQKNLRVGGTGSSSLRESHRPRAHLPLCMRQVPGATLAPCPNFRPATGFSPLDGCPRPGPRAWRDLESRTGRLVGEPLTLEDLAVPARSQARAPPPIATCLLLASAKRLEQEAAGLRCRVSRKPPGHAPWGPRTCRGQTFPARPQPSQPVRASQDEKRRPRGLLETWGVQAPIDPGALSEPESFTTALGTFTGNFFDSEQEVLPEQPPGQGDKCPPEPPPGWEAMGIPSLTGGTGSSEARLTSSASSSAAGDALLGQEGEQPLREQADREAERTASCPSDATSSRRSGQQVEAGGGWARVGLPAGRASCSPA</sequence>
<feature type="region of interest" description="Disordered" evidence="1">
    <location>
        <begin position="228"/>
        <end position="273"/>
    </location>
</feature>
<dbReference type="EMBL" id="WJEC01007829">
    <property type="protein sequence ID" value="KAF7466769.1"/>
    <property type="molecule type" value="Genomic_DNA"/>
</dbReference>
<dbReference type="Proteomes" id="UP000335636">
    <property type="component" value="Unassembled WGS sequence"/>
</dbReference>
<evidence type="ECO:0000313" key="2">
    <source>
        <dbReference type="EMBL" id="KAF7466769.1"/>
    </source>
</evidence>
<feature type="compositionally biased region" description="Basic and acidic residues" evidence="1">
    <location>
        <begin position="369"/>
        <end position="381"/>
    </location>
</feature>
<accession>A0A5E4BWZ4</accession>
<dbReference type="PANTHER" id="PTHR38493:SF1">
    <property type="entry name" value="SFI1 SPINDLE BODY DOMAIN-CONTAINING PROTEIN"/>
    <property type="match status" value="1"/>
</dbReference>
<feature type="region of interest" description="Disordered" evidence="1">
    <location>
        <begin position="309"/>
        <end position="420"/>
    </location>
</feature>
<evidence type="ECO:0000256" key="1">
    <source>
        <dbReference type="SAM" id="MobiDB-lite"/>
    </source>
</evidence>
<gene>
    <name evidence="2" type="ORF">GHT09_001925</name>
    <name evidence="3" type="ORF">MONAX_5E014781</name>
</gene>
<protein>
    <submittedName>
        <fullName evidence="3">Uncharacterized protein</fullName>
    </submittedName>
</protein>
<keyword evidence="4" id="KW-1185">Reference proteome</keyword>
<reference evidence="2" key="2">
    <citation type="submission" date="2020-08" db="EMBL/GenBank/DDBJ databases">
        <authorList>
            <person name="Shumante A."/>
            <person name="Zimin A.V."/>
            <person name="Puiu D."/>
            <person name="Salzberg S.L."/>
        </authorList>
    </citation>
    <scope>NUCLEOTIDE SEQUENCE</scope>
    <source>
        <strain evidence="2">WC2-LM</strain>
        <tissue evidence="2">Liver</tissue>
    </source>
</reference>
<evidence type="ECO:0000313" key="3">
    <source>
        <dbReference type="EMBL" id="VTJ73192.1"/>
    </source>
</evidence>
<feature type="region of interest" description="Disordered" evidence="1">
    <location>
        <begin position="97"/>
        <end position="126"/>
    </location>
</feature>
<proteinExistence type="predicted"/>
<dbReference type="EMBL" id="CABDUW010000665">
    <property type="protein sequence ID" value="VTJ73192.1"/>
    <property type="molecule type" value="Genomic_DNA"/>
</dbReference>
<dbReference type="InterPro" id="IPR031473">
    <property type="entry name" value="DUF4684"/>
</dbReference>
<feature type="compositionally biased region" description="Polar residues" evidence="1">
    <location>
        <begin position="384"/>
        <end position="398"/>
    </location>
</feature>
<evidence type="ECO:0000313" key="4">
    <source>
        <dbReference type="Proteomes" id="UP000335636"/>
    </source>
</evidence>
<dbReference type="AlphaFoldDB" id="A0A5E4BWZ4"/>
<name>A0A5E4BWZ4_MARMO</name>
<dbReference type="Proteomes" id="UP000662637">
    <property type="component" value="Unassembled WGS sequence"/>
</dbReference>
<dbReference type="PANTHER" id="PTHR38493">
    <property type="entry name" value="CHROMOSOME 1 OPEN READING FRAME 167"/>
    <property type="match status" value="1"/>
</dbReference>
<reference evidence="3 4" key="1">
    <citation type="submission" date="2019-04" db="EMBL/GenBank/DDBJ databases">
        <authorList>
            <person name="Alioto T."/>
            <person name="Alioto T."/>
        </authorList>
    </citation>
    <scope>NUCLEOTIDE SEQUENCE [LARGE SCALE GENOMIC DNA]</scope>
</reference>